<evidence type="ECO:0000259" key="2">
    <source>
        <dbReference type="SMART" id="SM00922"/>
    </source>
</evidence>
<dbReference type="AlphaFoldDB" id="A0A6J6JIN9"/>
<dbReference type="GO" id="GO:0003824">
    <property type="term" value="F:catalytic activity"/>
    <property type="evidence" value="ECO:0007669"/>
    <property type="project" value="UniProtKB-ARBA"/>
</dbReference>
<reference evidence="3" key="1">
    <citation type="submission" date="2020-05" db="EMBL/GenBank/DDBJ databases">
        <authorList>
            <person name="Chiriac C."/>
            <person name="Salcher M."/>
            <person name="Ghai R."/>
            <person name="Kavagutti S V."/>
        </authorList>
    </citation>
    <scope>NUCLEOTIDE SEQUENCE</scope>
</reference>
<dbReference type="PANTHER" id="PTHR48073">
    <property type="entry name" value="O-SUCCINYLBENZOATE SYNTHASE-RELATED"/>
    <property type="match status" value="1"/>
</dbReference>
<protein>
    <submittedName>
        <fullName evidence="3">Unannotated protein</fullName>
    </submittedName>
</protein>
<evidence type="ECO:0000313" key="3">
    <source>
        <dbReference type="EMBL" id="CAB4637161.1"/>
    </source>
</evidence>
<name>A0A6J6JIN9_9ZZZZ</name>
<dbReference type="SUPFAM" id="SSF51604">
    <property type="entry name" value="Enolase C-terminal domain-like"/>
    <property type="match status" value="1"/>
</dbReference>
<organism evidence="3">
    <name type="scientific">freshwater metagenome</name>
    <dbReference type="NCBI Taxonomy" id="449393"/>
    <lineage>
        <taxon>unclassified sequences</taxon>
        <taxon>metagenomes</taxon>
        <taxon>ecological metagenomes</taxon>
    </lineage>
</organism>
<dbReference type="Pfam" id="PF13378">
    <property type="entry name" value="MR_MLE_C"/>
    <property type="match status" value="1"/>
</dbReference>
<accession>A0A6J6JIN9</accession>
<dbReference type="Gene3D" id="3.20.20.120">
    <property type="entry name" value="Enolase-like C-terminal domain"/>
    <property type="match status" value="1"/>
</dbReference>
<dbReference type="GO" id="GO:0046872">
    <property type="term" value="F:metal ion binding"/>
    <property type="evidence" value="ECO:0007669"/>
    <property type="project" value="UniProtKB-KW"/>
</dbReference>
<dbReference type="PANTHER" id="PTHR48073:SF2">
    <property type="entry name" value="O-SUCCINYLBENZOATE SYNTHASE"/>
    <property type="match status" value="1"/>
</dbReference>
<dbReference type="InterPro" id="IPR029065">
    <property type="entry name" value="Enolase_C-like"/>
</dbReference>
<proteinExistence type="predicted"/>
<feature type="domain" description="Mandelate racemase/muconate lactonizing enzyme C-terminal" evidence="2">
    <location>
        <begin position="138"/>
        <end position="237"/>
    </location>
</feature>
<dbReference type="SFLD" id="SFLDG00180">
    <property type="entry name" value="muconate_cycloisomerase"/>
    <property type="match status" value="1"/>
</dbReference>
<dbReference type="Gene3D" id="3.30.390.10">
    <property type="entry name" value="Enolase-like, N-terminal domain"/>
    <property type="match status" value="1"/>
</dbReference>
<dbReference type="InterPro" id="IPR013342">
    <property type="entry name" value="Mandelate_racemase_C"/>
</dbReference>
<dbReference type="SFLD" id="SFLDS00001">
    <property type="entry name" value="Enolase"/>
    <property type="match status" value="1"/>
</dbReference>
<dbReference type="InterPro" id="IPR029017">
    <property type="entry name" value="Enolase-like_N"/>
</dbReference>
<dbReference type="SMART" id="SM00922">
    <property type="entry name" value="MR_MLE"/>
    <property type="match status" value="1"/>
</dbReference>
<gene>
    <name evidence="3" type="ORF">UFOPK2162_00140</name>
</gene>
<evidence type="ECO:0000256" key="1">
    <source>
        <dbReference type="ARBA" id="ARBA00022723"/>
    </source>
</evidence>
<sequence>MSSLDFTLGRHEVTLREPFITALRRVEQYPVITFTISDQSGNFGAGEAVATPAIVGDSLEEIEKDLTQVITPALRSVTALDQGLMQLAEVGVAPSSRAAADVALRSYFAHKSGATLAASLSVTTNQIRTDVTVPVAEPDALEEIVSQRLSQGFSSLKVKLKSEPLEKNLEVMKVISGLVQGRASLRVDPNQAWDFEYSAAFLQGLATLGIEIEYLEQPVGRHEIDALSQLQKLNLAPIMADESLFTLGDLEKLLKVKACTWVNVKLLKSGGITLALEIAQRASDEGLKVSIGSMMEGAGGVHAAALLAAAIAPELIHDLDAAWWHRDSAIGYRDGWLAL</sequence>
<dbReference type="InterPro" id="IPR036849">
    <property type="entry name" value="Enolase-like_C_sf"/>
</dbReference>
<keyword evidence="1" id="KW-0479">Metal-binding</keyword>
<dbReference type="EMBL" id="CAEZVZ010000010">
    <property type="protein sequence ID" value="CAB4637161.1"/>
    <property type="molecule type" value="Genomic_DNA"/>
</dbReference>
<dbReference type="SUPFAM" id="SSF54826">
    <property type="entry name" value="Enolase N-terminal domain-like"/>
    <property type="match status" value="1"/>
</dbReference>